<dbReference type="PANTHER" id="PTHR33941">
    <property type="entry name" value="PROPANEDIOL UTILIZATION PROTEIN PDUA"/>
    <property type="match status" value="1"/>
</dbReference>
<name>A0A510JK72_9FUSO</name>
<evidence type="ECO:0000256" key="1">
    <source>
        <dbReference type="ARBA" id="ARBA00024322"/>
    </source>
</evidence>
<dbReference type="CDD" id="cd07045">
    <property type="entry name" value="BMC_CcmK_like"/>
    <property type="match status" value="1"/>
</dbReference>
<dbReference type="InterPro" id="IPR037233">
    <property type="entry name" value="CcmK-like_sf"/>
</dbReference>
<dbReference type="InterPro" id="IPR044872">
    <property type="entry name" value="CcmK/CsoS1_BMC"/>
</dbReference>
<dbReference type="EMBL" id="AP019823">
    <property type="protein sequence ID" value="BBM39710.1"/>
    <property type="molecule type" value="Genomic_DNA"/>
</dbReference>
<dbReference type="InterPro" id="IPR050575">
    <property type="entry name" value="BMC_shell"/>
</dbReference>
<dbReference type="InterPro" id="IPR000249">
    <property type="entry name" value="BMC_dom"/>
</dbReference>
<dbReference type="SMART" id="SM00877">
    <property type="entry name" value="BMC"/>
    <property type="match status" value="1"/>
</dbReference>
<dbReference type="AlphaFoldDB" id="A0A510JK72"/>
<comment type="similarity">
    <text evidence="3">Belongs to the bacterial microcompartments protein family.</text>
</comment>
<keyword evidence="7" id="KW-1185">Reference proteome</keyword>
<evidence type="ECO:0000259" key="5">
    <source>
        <dbReference type="PROSITE" id="PS51930"/>
    </source>
</evidence>
<sequence>MDSYGYVETRGLVTAIEAADAALKAANVTLTNCYYVKGGIVTIEVMGDVAAVNAAVDAASESAKRLGNFLSSNVIARVASETKKILISDIGKKSDEKTDTVQDNQKIIEELDNENEKIEVETVPEEVVEQAVDESSDIENKNQVTEEQSEDFTEKIETEEKAEEVIQEITENEEAEKQNGIIQENEEVSVTETLKKKDEETKEEIKKAKKHYQDMKVADLKTKVNSLKLGYTWNQIKTMPKKKLIEILIKNNQEE</sequence>
<dbReference type="Pfam" id="PF00936">
    <property type="entry name" value="BMC"/>
    <property type="match status" value="1"/>
</dbReference>
<evidence type="ECO:0000256" key="2">
    <source>
        <dbReference type="ARBA" id="ARBA00024446"/>
    </source>
</evidence>
<dbReference type="SUPFAM" id="SSF143414">
    <property type="entry name" value="CcmK-like"/>
    <property type="match status" value="1"/>
</dbReference>
<dbReference type="GO" id="GO:0031469">
    <property type="term" value="C:bacterial microcompartment"/>
    <property type="evidence" value="ECO:0007669"/>
    <property type="project" value="UniProtKB-SubCell"/>
</dbReference>
<gene>
    <name evidence="6" type="ORF">JCM16775_2447</name>
</gene>
<feature type="region of interest" description="Disordered" evidence="4">
    <location>
        <begin position="131"/>
        <end position="155"/>
    </location>
</feature>
<reference evidence="6 7" key="1">
    <citation type="submission" date="2019-07" db="EMBL/GenBank/DDBJ databases">
        <title>Complete Genome Sequence of Leptotrichia hofstadii Strain JCM16775.</title>
        <authorList>
            <person name="Watanabe S."/>
            <person name="Cui L."/>
        </authorList>
    </citation>
    <scope>NUCLEOTIDE SEQUENCE [LARGE SCALE GENOMIC DNA]</scope>
    <source>
        <strain evidence="6 7">JCM16775</strain>
    </source>
</reference>
<organism evidence="6 7">
    <name type="scientific">Leptotrichia hofstadii</name>
    <dbReference type="NCBI Taxonomy" id="157688"/>
    <lineage>
        <taxon>Bacteria</taxon>
        <taxon>Fusobacteriati</taxon>
        <taxon>Fusobacteriota</taxon>
        <taxon>Fusobacteriia</taxon>
        <taxon>Fusobacteriales</taxon>
        <taxon>Leptotrichiaceae</taxon>
        <taxon>Leptotrichia</taxon>
    </lineage>
</organism>
<keyword evidence="2" id="KW-1283">Bacterial microcompartment</keyword>
<evidence type="ECO:0000313" key="6">
    <source>
        <dbReference type="EMBL" id="BBM39710.1"/>
    </source>
</evidence>
<dbReference type="PROSITE" id="PS51930">
    <property type="entry name" value="BMC_2"/>
    <property type="match status" value="1"/>
</dbReference>
<protein>
    <submittedName>
        <fullName evidence="6">Microcompartments protein</fullName>
    </submittedName>
</protein>
<dbReference type="PANTHER" id="PTHR33941:SF11">
    <property type="entry name" value="BACTERIAL MICROCOMPARTMENT SHELL PROTEIN PDUJ"/>
    <property type="match status" value="1"/>
</dbReference>
<dbReference type="RefSeq" id="WP_026745882.1">
    <property type="nucleotide sequence ID" value="NZ_AP019823.1"/>
</dbReference>
<proteinExistence type="inferred from homology"/>
<evidence type="ECO:0000313" key="7">
    <source>
        <dbReference type="Proteomes" id="UP000321892"/>
    </source>
</evidence>
<evidence type="ECO:0000256" key="4">
    <source>
        <dbReference type="SAM" id="MobiDB-lite"/>
    </source>
</evidence>
<dbReference type="Proteomes" id="UP000321892">
    <property type="component" value="Chromosome"/>
</dbReference>
<dbReference type="Gene3D" id="3.30.70.1710">
    <property type="match status" value="1"/>
</dbReference>
<dbReference type="KEGG" id="lhf:JCM16775_2447"/>
<accession>A0A510JK72</accession>
<evidence type="ECO:0000256" key="3">
    <source>
        <dbReference type="PROSITE-ProRule" id="PRU01278"/>
    </source>
</evidence>
<comment type="subcellular location">
    <subcellularLocation>
        <location evidence="1">Bacterial microcompartment</location>
    </subcellularLocation>
</comment>
<feature type="domain" description="BMC" evidence="5">
    <location>
        <begin position="3"/>
        <end position="87"/>
    </location>
</feature>